<name>A0ACC1XQP9_MELAZ</name>
<reference evidence="1 2" key="1">
    <citation type="journal article" date="2023" name="Science">
        <title>Complex scaffold remodeling in plant triterpene biosynthesis.</title>
        <authorList>
            <person name="De La Pena R."/>
            <person name="Hodgson H."/>
            <person name="Liu J.C."/>
            <person name="Stephenson M.J."/>
            <person name="Martin A.C."/>
            <person name="Owen C."/>
            <person name="Harkess A."/>
            <person name="Leebens-Mack J."/>
            <person name="Jimenez L.E."/>
            <person name="Osbourn A."/>
            <person name="Sattely E.S."/>
        </authorList>
    </citation>
    <scope>NUCLEOTIDE SEQUENCE [LARGE SCALE GENOMIC DNA]</scope>
    <source>
        <strain evidence="2">cv. JPN11</strain>
        <tissue evidence="1">Leaf</tissue>
    </source>
</reference>
<dbReference type="Proteomes" id="UP001164539">
    <property type="component" value="Chromosome 8"/>
</dbReference>
<evidence type="ECO:0000313" key="2">
    <source>
        <dbReference type="Proteomes" id="UP001164539"/>
    </source>
</evidence>
<protein>
    <submittedName>
        <fullName evidence="1">Uncharacterized protein</fullName>
    </submittedName>
</protein>
<accession>A0ACC1XQP9</accession>
<gene>
    <name evidence="1" type="ORF">OWV82_015715</name>
</gene>
<keyword evidence="2" id="KW-1185">Reference proteome</keyword>
<sequence>MGKQYLANVQVQEVAVLNSIWQHDQGYVYLLSYCTEDDELEVCLLEIKLSASCDFVVVQKGYKRLLANNHHNRVLPQLTADVNCSGSGIGSFLSRTFCLHSPLRSLHLLKLTFFLHQWLKYHDSGKEKDCLCSLNITILVKKRIALPQVDKVHALPCSIMLGDIFQKRINGTLDIDLGFGWDVSPINFF</sequence>
<dbReference type="EMBL" id="CM051401">
    <property type="protein sequence ID" value="KAJ4713658.1"/>
    <property type="molecule type" value="Genomic_DNA"/>
</dbReference>
<comment type="caution">
    <text evidence="1">The sequence shown here is derived from an EMBL/GenBank/DDBJ whole genome shotgun (WGS) entry which is preliminary data.</text>
</comment>
<proteinExistence type="predicted"/>
<organism evidence="1 2">
    <name type="scientific">Melia azedarach</name>
    <name type="common">Chinaberry tree</name>
    <dbReference type="NCBI Taxonomy" id="155640"/>
    <lineage>
        <taxon>Eukaryota</taxon>
        <taxon>Viridiplantae</taxon>
        <taxon>Streptophyta</taxon>
        <taxon>Embryophyta</taxon>
        <taxon>Tracheophyta</taxon>
        <taxon>Spermatophyta</taxon>
        <taxon>Magnoliopsida</taxon>
        <taxon>eudicotyledons</taxon>
        <taxon>Gunneridae</taxon>
        <taxon>Pentapetalae</taxon>
        <taxon>rosids</taxon>
        <taxon>malvids</taxon>
        <taxon>Sapindales</taxon>
        <taxon>Meliaceae</taxon>
        <taxon>Melia</taxon>
    </lineage>
</organism>
<evidence type="ECO:0000313" key="1">
    <source>
        <dbReference type="EMBL" id="KAJ4713658.1"/>
    </source>
</evidence>